<sequence length="194" mass="20953">MASAVRLLHPARAGSQVQVSSSLAVPRTVVFNFNKRQNSKRYIRHSSEFSGQHKLTPVAQSSQQNDGVVPSDNEDGVSLGTLKLPGNTDLQRFESLLFQWANSLCQGANLPLPVPLKVDKIPGGARLGFITVGDGETKVLVYIDCLVFPATGGSGPIFRAIRNGPLKEKSPPGEPRIMRSLLQALQKSVEIARV</sequence>
<name>A0A067G4U8_CITSI</name>
<dbReference type="PaxDb" id="2711-XP_006481739.1"/>
<dbReference type="STRING" id="2711.A0A067G4U8"/>
<organism evidence="2 3">
    <name type="scientific">Citrus sinensis</name>
    <name type="common">Sweet orange</name>
    <name type="synonym">Citrus aurantium var. sinensis</name>
    <dbReference type="NCBI Taxonomy" id="2711"/>
    <lineage>
        <taxon>Eukaryota</taxon>
        <taxon>Viridiplantae</taxon>
        <taxon>Streptophyta</taxon>
        <taxon>Embryophyta</taxon>
        <taxon>Tracheophyta</taxon>
        <taxon>Spermatophyta</taxon>
        <taxon>Magnoliopsida</taxon>
        <taxon>eudicotyledons</taxon>
        <taxon>Gunneridae</taxon>
        <taxon>Pentapetalae</taxon>
        <taxon>rosids</taxon>
        <taxon>malvids</taxon>
        <taxon>Sapindales</taxon>
        <taxon>Rutaceae</taxon>
        <taxon>Aurantioideae</taxon>
        <taxon>Citrus</taxon>
    </lineage>
</organism>
<dbReference type="PANTHER" id="PTHR36352:SF1">
    <property type="entry name" value="EXPRESSED PROTEIN"/>
    <property type="match status" value="1"/>
</dbReference>
<dbReference type="Proteomes" id="UP000027120">
    <property type="component" value="Unassembled WGS sequence"/>
</dbReference>
<dbReference type="eggNOG" id="ENOG502RZTF">
    <property type="taxonomic scope" value="Eukaryota"/>
</dbReference>
<evidence type="ECO:0000313" key="3">
    <source>
        <dbReference type="Proteomes" id="UP000027120"/>
    </source>
</evidence>
<dbReference type="InterPro" id="IPR055572">
    <property type="entry name" value="DUF7148"/>
</dbReference>
<dbReference type="Pfam" id="PF23650">
    <property type="entry name" value="DUF7148"/>
    <property type="match status" value="1"/>
</dbReference>
<protein>
    <recommendedName>
        <fullName evidence="1">DUF7148 domain-containing protein</fullName>
    </recommendedName>
</protein>
<gene>
    <name evidence="2" type="ORF">CISIN_1g040993mg</name>
</gene>
<feature type="domain" description="DUF7148" evidence="1">
    <location>
        <begin position="74"/>
        <end position="193"/>
    </location>
</feature>
<dbReference type="AlphaFoldDB" id="A0A067G4U8"/>
<dbReference type="EMBL" id="KK784890">
    <property type="protein sequence ID" value="KDO70491.1"/>
    <property type="molecule type" value="Genomic_DNA"/>
</dbReference>
<evidence type="ECO:0000259" key="1">
    <source>
        <dbReference type="Pfam" id="PF23650"/>
    </source>
</evidence>
<accession>A0A067G4U8</accession>
<evidence type="ECO:0000313" key="2">
    <source>
        <dbReference type="EMBL" id="KDO70491.1"/>
    </source>
</evidence>
<dbReference type="PANTHER" id="PTHR36352">
    <property type="entry name" value="EXPRESSED PROTEIN"/>
    <property type="match status" value="1"/>
</dbReference>
<proteinExistence type="predicted"/>
<reference evidence="2 3" key="1">
    <citation type="submission" date="2014-04" db="EMBL/GenBank/DDBJ databases">
        <authorList>
            <consortium name="International Citrus Genome Consortium"/>
            <person name="Gmitter F."/>
            <person name="Chen C."/>
            <person name="Farmerie W."/>
            <person name="Harkins T."/>
            <person name="Desany B."/>
            <person name="Mohiuddin M."/>
            <person name="Kodira C."/>
            <person name="Borodovsky M."/>
            <person name="Lomsadze A."/>
            <person name="Burns P."/>
            <person name="Jenkins J."/>
            <person name="Prochnik S."/>
            <person name="Shu S."/>
            <person name="Chapman J."/>
            <person name="Pitluck S."/>
            <person name="Schmutz J."/>
            <person name="Rokhsar D."/>
        </authorList>
    </citation>
    <scope>NUCLEOTIDE SEQUENCE</scope>
</reference>
<keyword evidence="3" id="KW-1185">Reference proteome</keyword>